<sequence>MAAEKKKPPPKKKSPEKKKTGDKSKNKSEKDALHSTLLKICYIIAISDLLHALYFTVQAMMLMVKKFSVFAMLAVLGVIFWVIIVIMLLVGLCKRKPGLVRFWLIFSLAGFITDIIFLLWGIATSLTVDWDRLQEFSIIILGIFIESCCLFFIHRYYKVMGEKPKEKRTLCCGGGNNDKKNKNNKNSKKKKGKK</sequence>
<evidence type="ECO:0000256" key="2">
    <source>
        <dbReference type="SAM" id="Phobius"/>
    </source>
</evidence>
<evidence type="ECO:0000256" key="1">
    <source>
        <dbReference type="SAM" id="MobiDB-lite"/>
    </source>
</evidence>
<name>A0AB39ZDP7_DROSZ</name>
<feature type="transmembrane region" description="Helical" evidence="2">
    <location>
        <begin position="69"/>
        <end position="90"/>
    </location>
</feature>
<feature type="transmembrane region" description="Helical" evidence="2">
    <location>
        <begin position="37"/>
        <end position="57"/>
    </location>
</feature>
<feature type="compositionally biased region" description="Basic residues" evidence="1">
    <location>
        <begin position="182"/>
        <end position="194"/>
    </location>
</feature>
<reference evidence="4" key="1">
    <citation type="submission" date="2025-08" db="UniProtKB">
        <authorList>
            <consortium name="RefSeq"/>
        </authorList>
    </citation>
    <scope>IDENTIFICATION</scope>
</reference>
<evidence type="ECO:0000313" key="3">
    <source>
        <dbReference type="Proteomes" id="UP001652628"/>
    </source>
</evidence>
<accession>A0AB39ZDP7</accession>
<keyword evidence="2" id="KW-0812">Transmembrane</keyword>
<dbReference type="SUPFAM" id="SSF103473">
    <property type="entry name" value="MFS general substrate transporter"/>
    <property type="match status" value="1"/>
</dbReference>
<dbReference type="AlphaFoldDB" id="A0AB39ZDP7"/>
<proteinExistence type="predicted"/>
<dbReference type="InterPro" id="IPR036259">
    <property type="entry name" value="MFS_trans_sf"/>
</dbReference>
<dbReference type="RefSeq" id="XP_016933709.3">
    <property type="nucleotide sequence ID" value="XM_017078220.3"/>
</dbReference>
<feature type="transmembrane region" description="Helical" evidence="2">
    <location>
        <begin position="136"/>
        <end position="157"/>
    </location>
</feature>
<keyword evidence="3" id="KW-1185">Reference proteome</keyword>
<dbReference type="Proteomes" id="UP001652628">
    <property type="component" value="Chromosome 3"/>
</dbReference>
<keyword evidence="2" id="KW-0472">Membrane</keyword>
<feature type="region of interest" description="Disordered" evidence="1">
    <location>
        <begin position="1"/>
        <end position="28"/>
    </location>
</feature>
<dbReference type="GeneID" id="108012786"/>
<gene>
    <name evidence="4" type="primary">LOC108012786</name>
</gene>
<evidence type="ECO:0000313" key="4">
    <source>
        <dbReference type="RefSeq" id="XP_016933709.3"/>
    </source>
</evidence>
<keyword evidence="2" id="KW-1133">Transmembrane helix</keyword>
<feature type="region of interest" description="Disordered" evidence="1">
    <location>
        <begin position="172"/>
        <end position="194"/>
    </location>
</feature>
<dbReference type="Pfam" id="PF15860">
    <property type="entry name" value="DUF4728"/>
    <property type="match status" value="1"/>
</dbReference>
<protein>
    <submittedName>
        <fullName evidence="4">Uncharacterized protein</fullName>
    </submittedName>
</protein>
<feature type="compositionally biased region" description="Basic and acidic residues" evidence="1">
    <location>
        <begin position="17"/>
        <end position="28"/>
    </location>
</feature>
<organism evidence="3 4">
    <name type="scientific">Drosophila suzukii</name>
    <name type="common">Spotted-wing drosophila fruit fly</name>
    <dbReference type="NCBI Taxonomy" id="28584"/>
    <lineage>
        <taxon>Eukaryota</taxon>
        <taxon>Metazoa</taxon>
        <taxon>Ecdysozoa</taxon>
        <taxon>Arthropoda</taxon>
        <taxon>Hexapoda</taxon>
        <taxon>Insecta</taxon>
        <taxon>Pterygota</taxon>
        <taxon>Neoptera</taxon>
        <taxon>Endopterygota</taxon>
        <taxon>Diptera</taxon>
        <taxon>Brachycera</taxon>
        <taxon>Muscomorpha</taxon>
        <taxon>Ephydroidea</taxon>
        <taxon>Drosophilidae</taxon>
        <taxon>Drosophila</taxon>
        <taxon>Sophophora</taxon>
    </lineage>
</organism>
<dbReference type="InterPro" id="IPR031720">
    <property type="entry name" value="DUF4728"/>
</dbReference>
<feature type="transmembrane region" description="Helical" evidence="2">
    <location>
        <begin position="102"/>
        <end position="124"/>
    </location>
</feature>